<dbReference type="Proteomes" id="UP001526201">
    <property type="component" value="Unassembled WGS sequence"/>
</dbReference>
<organism evidence="5 6">
    <name type="scientific">Mycolicibacterium komossense</name>
    <dbReference type="NCBI Taxonomy" id="1779"/>
    <lineage>
        <taxon>Bacteria</taxon>
        <taxon>Bacillati</taxon>
        <taxon>Actinomycetota</taxon>
        <taxon>Actinomycetes</taxon>
        <taxon>Mycobacteriales</taxon>
        <taxon>Mycobacteriaceae</taxon>
        <taxon>Mycolicibacterium</taxon>
    </lineage>
</organism>
<dbReference type="PRINTS" id="PR00081">
    <property type="entry name" value="GDHRDH"/>
</dbReference>
<reference evidence="5 6" key="1">
    <citation type="journal article" date="2022" name="BMC Genomics">
        <title>Comparative genome analysis of mycobacteria focusing on tRNA and non-coding RNA.</title>
        <authorList>
            <person name="Behra P.R.K."/>
            <person name="Pettersson B.M.F."/>
            <person name="Ramesh M."/>
            <person name="Das S."/>
            <person name="Dasgupta S."/>
            <person name="Kirsebom L.A."/>
        </authorList>
    </citation>
    <scope>NUCLEOTIDE SEQUENCE [LARGE SCALE GENOMIC DNA]</scope>
    <source>
        <strain evidence="5 6">DSM 44078</strain>
    </source>
</reference>
<dbReference type="PANTHER" id="PTHR43618:SF8">
    <property type="entry name" value="7ALPHA-HYDROXYSTEROID DEHYDROGENASE"/>
    <property type="match status" value="1"/>
</dbReference>
<evidence type="ECO:0000256" key="4">
    <source>
        <dbReference type="RuleBase" id="RU000363"/>
    </source>
</evidence>
<protein>
    <submittedName>
        <fullName evidence="5">SDR family oxidoreductase</fullName>
    </submittedName>
</protein>
<evidence type="ECO:0000313" key="6">
    <source>
        <dbReference type="Proteomes" id="UP001526201"/>
    </source>
</evidence>
<evidence type="ECO:0000256" key="3">
    <source>
        <dbReference type="ARBA" id="ARBA00023002"/>
    </source>
</evidence>
<dbReference type="RefSeq" id="WP_264068630.1">
    <property type="nucleotide sequence ID" value="NZ_JACKTY010000030.1"/>
</dbReference>
<dbReference type="EMBL" id="JACKTY010000030">
    <property type="protein sequence ID" value="MCV7227636.1"/>
    <property type="molecule type" value="Genomic_DNA"/>
</dbReference>
<dbReference type="PANTHER" id="PTHR43618">
    <property type="entry name" value="7-ALPHA-HYDROXYSTEROID DEHYDROGENASE"/>
    <property type="match status" value="1"/>
</dbReference>
<keyword evidence="2" id="KW-0521">NADP</keyword>
<evidence type="ECO:0000256" key="1">
    <source>
        <dbReference type="ARBA" id="ARBA00006484"/>
    </source>
</evidence>
<name>A0ABT3CE18_9MYCO</name>
<dbReference type="InterPro" id="IPR002347">
    <property type="entry name" value="SDR_fam"/>
</dbReference>
<proteinExistence type="inferred from homology"/>
<comment type="caution">
    <text evidence="5">The sequence shown here is derived from an EMBL/GenBank/DDBJ whole genome shotgun (WGS) entry which is preliminary data.</text>
</comment>
<comment type="similarity">
    <text evidence="1 4">Belongs to the short-chain dehydrogenases/reductases (SDR) family.</text>
</comment>
<dbReference type="CDD" id="cd05233">
    <property type="entry name" value="SDR_c"/>
    <property type="match status" value="1"/>
</dbReference>
<dbReference type="Pfam" id="PF00106">
    <property type="entry name" value="adh_short"/>
    <property type="match status" value="1"/>
</dbReference>
<sequence>MNPTRSAIVTGSSSGIGLAVVQMLREEGYGVTMVARRAEKLSTAEQLVSSVPGPPVHALAGSVAEEGFLDEVVQFHTATFGALDLLMNNAGIASRTPVADITAELLDEHYAVNTRAVLLLTSKSLPLLQAAVAARGTAQVVNTSSNAGKRGEANLGAYSATKAAVLGFTEALHQELSTAGIKATAICPGLVDTPMADDTRDVVSPSEMIAPRDIAEAVRMTTRLSASCTVPEIILLRPTDWILPPDA</sequence>
<evidence type="ECO:0000313" key="5">
    <source>
        <dbReference type="EMBL" id="MCV7227636.1"/>
    </source>
</evidence>
<evidence type="ECO:0000256" key="2">
    <source>
        <dbReference type="ARBA" id="ARBA00022857"/>
    </source>
</evidence>
<dbReference type="InterPro" id="IPR036291">
    <property type="entry name" value="NAD(P)-bd_dom_sf"/>
</dbReference>
<dbReference type="PRINTS" id="PR00080">
    <property type="entry name" value="SDRFAMILY"/>
</dbReference>
<keyword evidence="3" id="KW-0560">Oxidoreductase</keyword>
<dbReference type="PROSITE" id="PS00061">
    <property type="entry name" value="ADH_SHORT"/>
    <property type="match status" value="1"/>
</dbReference>
<dbReference type="Gene3D" id="3.40.50.720">
    <property type="entry name" value="NAD(P)-binding Rossmann-like Domain"/>
    <property type="match status" value="1"/>
</dbReference>
<dbReference type="InterPro" id="IPR052178">
    <property type="entry name" value="Sec_Metab_Biosynth_SDR"/>
</dbReference>
<accession>A0ABT3CE18</accession>
<dbReference type="InterPro" id="IPR020904">
    <property type="entry name" value="Sc_DH/Rdtase_CS"/>
</dbReference>
<gene>
    <name evidence="5" type="ORF">H7J73_16545</name>
</gene>
<keyword evidence="6" id="KW-1185">Reference proteome</keyword>
<dbReference type="SUPFAM" id="SSF51735">
    <property type="entry name" value="NAD(P)-binding Rossmann-fold domains"/>
    <property type="match status" value="1"/>
</dbReference>